<accession>A0A164M1B0</accession>
<dbReference type="EMBL" id="LRGB01003110">
    <property type="protein sequence ID" value="KZS04628.1"/>
    <property type="molecule type" value="Genomic_DNA"/>
</dbReference>
<dbReference type="Proteomes" id="UP000076858">
    <property type="component" value="Unassembled WGS sequence"/>
</dbReference>
<protein>
    <submittedName>
        <fullName evidence="2">Uncharacterized protein</fullName>
    </submittedName>
</protein>
<evidence type="ECO:0000256" key="1">
    <source>
        <dbReference type="SAM" id="MobiDB-lite"/>
    </source>
</evidence>
<organism evidence="2 3">
    <name type="scientific">Daphnia magna</name>
    <dbReference type="NCBI Taxonomy" id="35525"/>
    <lineage>
        <taxon>Eukaryota</taxon>
        <taxon>Metazoa</taxon>
        <taxon>Ecdysozoa</taxon>
        <taxon>Arthropoda</taxon>
        <taxon>Crustacea</taxon>
        <taxon>Branchiopoda</taxon>
        <taxon>Diplostraca</taxon>
        <taxon>Cladocera</taxon>
        <taxon>Anomopoda</taxon>
        <taxon>Daphniidae</taxon>
        <taxon>Daphnia</taxon>
    </lineage>
</organism>
<proteinExistence type="predicted"/>
<gene>
    <name evidence="2" type="ORF">APZ42_032391</name>
</gene>
<name>A0A164M1B0_9CRUS</name>
<comment type="caution">
    <text evidence="2">The sequence shown here is derived from an EMBL/GenBank/DDBJ whole genome shotgun (WGS) entry which is preliminary data.</text>
</comment>
<dbReference type="AlphaFoldDB" id="A0A164M1B0"/>
<evidence type="ECO:0000313" key="2">
    <source>
        <dbReference type="EMBL" id="KZS04628.1"/>
    </source>
</evidence>
<keyword evidence="3" id="KW-1185">Reference proteome</keyword>
<evidence type="ECO:0000313" key="3">
    <source>
        <dbReference type="Proteomes" id="UP000076858"/>
    </source>
</evidence>
<feature type="region of interest" description="Disordered" evidence="1">
    <location>
        <begin position="1"/>
        <end position="23"/>
    </location>
</feature>
<reference evidence="2 3" key="1">
    <citation type="submission" date="2016-03" db="EMBL/GenBank/DDBJ databases">
        <title>EvidentialGene: Evidence-directed Construction of Genes on Genomes.</title>
        <authorList>
            <person name="Gilbert D.G."/>
            <person name="Choi J.-H."/>
            <person name="Mockaitis K."/>
            <person name="Colbourne J."/>
            <person name="Pfrender M."/>
        </authorList>
    </citation>
    <scope>NUCLEOTIDE SEQUENCE [LARGE SCALE GENOMIC DNA]</scope>
    <source>
        <strain evidence="2 3">Xinb3</strain>
        <tissue evidence="2">Complete organism</tissue>
    </source>
</reference>
<sequence length="65" mass="7112">MKKKTQGLRPKEAARRKKPQKMVKSVTTNILDKGSPIPGGDGALSLARIMTWIHNGGTKVSLQRT</sequence>